<sequence length="73" mass="8420">MATYAWTAFMITGRCRVLIAWMSNKASPSPMMKMLKRMMPKRVFQVMMEDVKKDNKASPSAMIKGCCQKDCFM</sequence>
<organism evidence="1 2">
    <name type="scientific">Dovyalis caffra</name>
    <dbReference type="NCBI Taxonomy" id="77055"/>
    <lineage>
        <taxon>Eukaryota</taxon>
        <taxon>Viridiplantae</taxon>
        <taxon>Streptophyta</taxon>
        <taxon>Embryophyta</taxon>
        <taxon>Tracheophyta</taxon>
        <taxon>Spermatophyta</taxon>
        <taxon>Magnoliopsida</taxon>
        <taxon>eudicotyledons</taxon>
        <taxon>Gunneridae</taxon>
        <taxon>Pentapetalae</taxon>
        <taxon>rosids</taxon>
        <taxon>fabids</taxon>
        <taxon>Malpighiales</taxon>
        <taxon>Salicaceae</taxon>
        <taxon>Flacourtieae</taxon>
        <taxon>Dovyalis</taxon>
    </lineage>
</organism>
<evidence type="ECO:0000313" key="2">
    <source>
        <dbReference type="Proteomes" id="UP001314170"/>
    </source>
</evidence>
<reference evidence="1 2" key="1">
    <citation type="submission" date="2024-01" db="EMBL/GenBank/DDBJ databases">
        <authorList>
            <person name="Waweru B."/>
        </authorList>
    </citation>
    <scope>NUCLEOTIDE SEQUENCE [LARGE SCALE GENOMIC DNA]</scope>
</reference>
<accession>A0AAV1QR75</accession>
<dbReference type="EMBL" id="CAWUPB010000058">
    <property type="protein sequence ID" value="CAK7322987.1"/>
    <property type="molecule type" value="Genomic_DNA"/>
</dbReference>
<protein>
    <submittedName>
        <fullName evidence="1">Uncharacterized protein</fullName>
    </submittedName>
</protein>
<comment type="caution">
    <text evidence="1">The sequence shown here is derived from an EMBL/GenBank/DDBJ whole genome shotgun (WGS) entry which is preliminary data.</text>
</comment>
<proteinExistence type="predicted"/>
<keyword evidence="2" id="KW-1185">Reference proteome</keyword>
<dbReference type="Proteomes" id="UP001314170">
    <property type="component" value="Unassembled WGS sequence"/>
</dbReference>
<dbReference type="AlphaFoldDB" id="A0AAV1QR75"/>
<gene>
    <name evidence="1" type="ORF">DCAF_LOCUS601</name>
</gene>
<evidence type="ECO:0000313" key="1">
    <source>
        <dbReference type="EMBL" id="CAK7322987.1"/>
    </source>
</evidence>
<name>A0AAV1QR75_9ROSI</name>